<keyword evidence="5" id="KW-0012">Acyltransferase</keyword>
<evidence type="ECO:0000259" key="7">
    <source>
        <dbReference type="Pfam" id="PF00814"/>
    </source>
</evidence>
<evidence type="ECO:0000313" key="9">
    <source>
        <dbReference type="Proteomes" id="UP000467840"/>
    </source>
</evidence>
<evidence type="ECO:0000256" key="4">
    <source>
        <dbReference type="ARBA" id="ARBA00022723"/>
    </source>
</evidence>
<dbReference type="PANTHER" id="PTHR11735">
    <property type="entry name" value="TRNA N6-ADENOSINE THREONYLCARBAMOYLTRANSFERASE"/>
    <property type="match status" value="1"/>
</dbReference>
<dbReference type="FunFam" id="3.30.420.40:FF:000012">
    <property type="entry name" value="tRNA N6-adenosine threonylcarbamoyltransferase"/>
    <property type="match status" value="1"/>
</dbReference>
<evidence type="ECO:0000256" key="1">
    <source>
        <dbReference type="ARBA" id="ARBA00012156"/>
    </source>
</evidence>
<dbReference type="EMBL" id="JAAGAX010000511">
    <property type="protein sequence ID" value="KAF2281857.1"/>
    <property type="molecule type" value="Genomic_DNA"/>
</dbReference>
<accession>A0A6A6JZM6</accession>
<comment type="caution">
    <text evidence="8">The sequence shown here is derived from an EMBL/GenBank/DDBJ whole genome shotgun (WGS) entry which is preliminary data.</text>
</comment>
<comment type="catalytic activity">
    <reaction evidence="6">
        <text>L-threonylcarbamoyladenylate + adenosine(37) in tRNA = N(6)-L-threonylcarbamoyladenosine(37) in tRNA + AMP + H(+)</text>
        <dbReference type="Rhea" id="RHEA:37059"/>
        <dbReference type="Rhea" id="RHEA-COMP:10162"/>
        <dbReference type="Rhea" id="RHEA-COMP:10163"/>
        <dbReference type="ChEBI" id="CHEBI:15378"/>
        <dbReference type="ChEBI" id="CHEBI:73682"/>
        <dbReference type="ChEBI" id="CHEBI:74411"/>
        <dbReference type="ChEBI" id="CHEBI:74418"/>
        <dbReference type="ChEBI" id="CHEBI:456215"/>
        <dbReference type="EC" id="2.3.1.234"/>
    </reaction>
</comment>
<dbReference type="EC" id="2.3.1.234" evidence="1"/>
<dbReference type="SUPFAM" id="SSF53067">
    <property type="entry name" value="Actin-like ATPase domain"/>
    <property type="match status" value="2"/>
</dbReference>
<evidence type="ECO:0000256" key="3">
    <source>
        <dbReference type="ARBA" id="ARBA00022694"/>
    </source>
</evidence>
<evidence type="ECO:0000256" key="2">
    <source>
        <dbReference type="ARBA" id="ARBA00022679"/>
    </source>
</evidence>
<dbReference type="InterPro" id="IPR000905">
    <property type="entry name" value="Gcp-like_dom"/>
</dbReference>
<dbReference type="Proteomes" id="UP000467840">
    <property type="component" value="Unassembled WGS sequence"/>
</dbReference>
<feature type="domain" description="Gcp-like" evidence="7">
    <location>
        <begin position="271"/>
        <end position="416"/>
    </location>
</feature>
<evidence type="ECO:0000313" key="8">
    <source>
        <dbReference type="EMBL" id="KAF2281857.1"/>
    </source>
</evidence>
<organism evidence="8 9">
    <name type="scientific">Hevea brasiliensis</name>
    <name type="common">Para rubber tree</name>
    <name type="synonym">Siphonia brasiliensis</name>
    <dbReference type="NCBI Taxonomy" id="3981"/>
    <lineage>
        <taxon>Eukaryota</taxon>
        <taxon>Viridiplantae</taxon>
        <taxon>Streptophyta</taxon>
        <taxon>Embryophyta</taxon>
        <taxon>Tracheophyta</taxon>
        <taxon>Spermatophyta</taxon>
        <taxon>Magnoliopsida</taxon>
        <taxon>eudicotyledons</taxon>
        <taxon>Gunneridae</taxon>
        <taxon>Pentapetalae</taxon>
        <taxon>rosids</taxon>
        <taxon>fabids</taxon>
        <taxon>Malpighiales</taxon>
        <taxon>Euphorbiaceae</taxon>
        <taxon>Crotonoideae</taxon>
        <taxon>Micrandreae</taxon>
        <taxon>Hevea</taxon>
    </lineage>
</organism>
<dbReference type="GO" id="GO:0061711">
    <property type="term" value="F:tRNA N(6)-L-threonylcarbamoyladenine synthase activity"/>
    <property type="evidence" value="ECO:0007669"/>
    <property type="project" value="UniProtKB-EC"/>
</dbReference>
<dbReference type="PANTHER" id="PTHR11735:SF6">
    <property type="entry name" value="TRNA N6-ADENOSINE THREONYLCARBAMOYLTRANSFERASE, MITOCHONDRIAL"/>
    <property type="match status" value="1"/>
</dbReference>
<name>A0A6A6JZM6_HEVBR</name>
<evidence type="ECO:0000256" key="5">
    <source>
        <dbReference type="ARBA" id="ARBA00023315"/>
    </source>
</evidence>
<dbReference type="PRINTS" id="PR00789">
    <property type="entry name" value="OSIALOPTASE"/>
</dbReference>
<sequence>MHRLHTEDLTGHLLAKKGYGNRWHHLSLPLVSTRKTKVYSFALPSILQSSGRKSRRVLHVRQDNEPLRRSMSAQYIARLKQDVGTYAFSSQYQQDPIDNLGKGIIKRQWFKRYVDQIPHEECVIVQSWDTAGTEARSSNFSVCTIWAHKGRDHFLLEVYRVKLKYVALKRLVLHLESLWKPNAVLIEGKSSGIQLTQELSHLPIISVVPMGAKDIRVFKIIPMIESGHVFLPHEASWLGDFEQELRRMVAILGIETSCDETAVAVLDGRSVLSHEVLSQKEHSSFGGVVPEIAARAHSDFLHVLVSKAMGSAGLEFSDLSAIAVTSGPGLVGSLIVGVMLAKAIAYVTRKPIIAVNHLEAHALVARMIYTDLEFPFLILIISGGHCQFLIAHDVGRYTKLGESVDDSLGETFDKVALPYYIIPPPTCGTGKCIGYELRASLK</sequence>
<keyword evidence="9" id="KW-1185">Reference proteome</keyword>
<reference evidence="8 9" key="1">
    <citation type="journal article" date="2020" name="Mol. Plant">
        <title>The Chromosome-Based Rubber Tree Genome Provides New Insights into Spurge Genome Evolution and Rubber Biosynthesis.</title>
        <authorList>
            <person name="Liu J."/>
            <person name="Shi C."/>
            <person name="Shi C.C."/>
            <person name="Li W."/>
            <person name="Zhang Q.J."/>
            <person name="Zhang Y."/>
            <person name="Li K."/>
            <person name="Lu H.F."/>
            <person name="Shi C."/>
            <person name="Zhu S.T."/>
            <person name="Xiao Z.Y."/>
            <person name="Nan H."/>
            <person name="Yue Y."/>
            <person name="Zhu X.G."/>
            <person name="Wu Y."/>
            <person name="Hong X.N."/>
            <person name="Fan G.Y."/>
            <person name="Tong Y."/>
            <person name="Zhang D."/>
            <person name="Mao C.L."/>
            <person name="Liu Y.L."/>
            <person name="Hao S.J."/>
            <person name="Liu W.Q."/>
            <person name="Lv M.Q."/>
            <person name="Zhang H.B."/>
            <person name="Liu Y."/>
            <person name="Hu-Tang G.R."/>
            <person name="Wang J.P."/>
            <person name="Wang J.H."/>
            <person name="Sun Y.H."/>
            <person name="Ni S.B."/>
            <person name="Chen W.B."/>
            <person name="Zhang X.C."/>
            <person name="Jiao Y.N."/>
            <person name="Eichler E.E."/>
            <person name="Li G.H."/>
            <person name="Liu X."/>
            <person name="Gao L.Z."/>
        </authorList>
    </citation>
    <scope>NUCLEOTIDE SEQUENCE [LARGE SCALE GENOMIC DNA]</scope>
    <source>
        <strain evidence="9">cv. GT1</strain>
        <tissue evidence="8">Leaf</tissue>
    </source>
</reference>
<protein>
    <recommendedName>
        <fullName evidence="1">N(6)-L-threonylcarbamoyladenine synthase</fullName>
        <ecNumber evidence="1">2.3.1.234</ecNumber>
    </recommendedName>
</protein>
<dbReference type="InterPro" id="IPR017861">
    <property type="entry name" value="KAE1/TsaD"/>
</dbReference>
<dbReference type="GO" id="GO:0046872">
    <property type="term" value="F:metal ion binding"/>
    <property type="evidence" value="ECO:0007669"/>
    <property type="project" value="UniProtKB-KW"/>
</dbReference>
<keyword evidence="2" id="KW-0808">Transferase</keyword>
<keyword evidence="4" id="KW-0479">Metal-binding</keyword>
<dbReference type="AlphaFoldDB" id="A0A6A6JZM6"/>
<dbReference type="Pfam" id="PF00814">
    <property type="entry name" value="TsaD"/>
    <property type="match status" value="1"/>
</dbReference>
<dbReference type="GO" id="GO:0008033">
    <property type="term" value="P:tRNA processing"/>
    <property type="evidence" value="ECO:0007669"/>
    <property type="project" value="UniProtKB-KW"/>
</dbReference>
<dbReference type="Gene3D" id="3.30.420.240">
    <property type="match status" value="1"/>
</dbReference>
<gene>
    <name evidence="8" type="ORF">GH714_042681</name>
</gene>
<evidence type="ECO:0000256" key="6">
    <source>
        <dbReference type="ARBA" id="ARBA00048117"/>
    </source>
</evidence>
<dbReference type="InterPro" id="IPR043129">
    <property type="entry name" value="ATPase_NBD"/>
</dbReference>
<proteinExistence type="predicted"/>
<dbReference type="Gene3D" id="3.30.420.40">
    <property type="match status" value="2"/>
</dbReference>
<keyword evidence="3" id="KW-0819">tRNA processing</keyword>